<keyword evidence="4" id="KW-0732">Signal</keyword>
<comment type="function">
    <text evidence="6">Catalyzes the removal of dipeptides from the N-terminus of oligopeptides.</text>
</comment>
<dbReference type="AlphaFoldDB" id="A0A7V2ZLL8"/>
<evidence type="ECO:0000256" key="5">
    <source>
        <dbReference type="ARBA" id="ARBA00022801"/>
    </source>
</evidence>
<dbReference type="EMBL" id="DSUJ01000010">
    <property type="protein sequence ID" value="HFI92264.1"/>
    <property type="molecule type" value="Genomic_DNA"/>
</dbReference>
<keyword evidence="2 6" id="KW-0031">Aminopeptidase</keyword>
<evidence type="ECO:0000256" key="1">
    <source>
        <dbReference type="ARBA" id="ARBA00010491"/>
    </source>
</evidence>
<dbReference type="Pfam" id="PF10459">
    <property type="entry name" value="Peptidase_S46"/>
    <property type="match status" value="1"/>
</dbReference>
<evidence type="ECO:0000256" key="3">
    <source>
        <dbReference type="ARBA" id="ARBA00022670"/>
    </source>
</evidence>
<keyword evidence="3 6" id="KW-0645">Protease</keyword>
<gene>
    <name evidence="7" type="ORF">ENS31_12170</name>
</gene>
<proteinExistence type="inferred from homology"/>
<dbReference type="InterPro" id="IPR043504">
    <property type="entry name" value="Peptidase_S1_PA_chymotrypsin"/>
</dbReference>
<evidence type="ECO:0000256" key="4">
    <source>
        <dbReference type="ARBA" id="ARBA00022729"/>
    </source>
</evidence>
<dbReference type="Gene3D" id="2.40.10.10">
    <property type="entry name" value="Trypsin-like serine proteases"/>
    <property type="match status" value="1"/>
</dbReference>
<dbReference type="GO" id="GO:0008239">
    <property type="term" value="F:dipeptidyl-peptidase activity"/>
    <property type="evidence" value="ECO:0007669"/>
    <property type="project" value="UniProtKB-UniRule"/>
</dbReference>
<dbReference type="GO" id="GO:0043171">
    <property type="term" value="P:peptide catabolic process"/>
    <property type="evidence" value="ECO:0007669"/>
    <property type="project" value="UniProtKB-UniRule"/>
</dbReference>
<protein>
    <recommendedName>
        <fullName evidence="6">Dipeptidyl-peptidase</fullName>
        <ecNumber evidence="6">3.4.14.-</ecNumber>
    </recommendedName>
</protein>
<evidence type="ECO:0000256" key="2">
    <source>
        <dbReference type="ARBA" id="ARBA00022438"/>
    </source>
</evidence>
<reference evidence="7" key="1">
    <citation type="journal article" date="2020" name="mSystems">
        <title>Genome- and Community-Level Interaction Insights into Carbon Utilization and Element Cycling Functions of Hydrothermarchaeota in Hydrothermal Sediment.</title>
        <authorList>
            <person name="Zhou Z."/>
            <person name="Liu Y."/>
            <person name="Xu W."/>
            <person name="Pan J."/>
            <person name="Luo Z.H."/>
            <person name="Li M."/>
        </authorList>
    </citation>
    <scope>NUCLEOTIDE SEQUENCE [LARGE SCALE GENOMIC DNA]</scope>
    <source>
        <strain evidence="7">SpSt-479</strain>
    </source>
</reference>
<dbReference type="GO" id="GO:0006508">
    <property type="term" value="P:proteolysis"/>
    <property type="evidence" value="ECO:0007669"/>
    <property type="project" value="UniProtKB-KW"/>
</dbReference>
<keyword evidence="6" id="KW-0720">Serine protease</keyword>
<comment type="similarity">
    <text evidence="1 6">Belongs to the peptidase S46 family.</text>
</comment>
<organism evidence="7">
    <name type="scientific">Ignavibacterium album</name>
    <dbReference type="NCBI Taxonomy" id="591197"/>
    <lineage>
        <taxon>Bacteria</taxon>
        <taxon>Pseudomonadati</taxon>
        <taxon>Ignavibacteriota</taxon>
        <taxon>Ignavibacteria</taxon>
        <taxon>Ignavibacteriales</taxon>
        <taxon>Ignavibacteriaceae</taxon>
        <taxon>Ignavibacterium</taxon>
    </lineage>
</organism>
<keyword evidence="5 6" id="KW-0378">Hydrolase</keyword>
<dbReference type="PANTHER" id="PTHR38469:SF1">
    <property type="entry name" value="PERIPLASMIC PEPTIDASE SUBFAMILY S1B"/>
    <property type="match status" value="1"/>
</dbReference>
<evidence type="ECO:0000256" key="6">
    <source>
        <dbReference type="RuleBase" id="RU366067"/>
    </source>
</evidence>
<comment type="caution">
    <text evidence="7">The sequence shown here is derived from an EMBL/GenBank/DDBJ whole genome shotgun (WGS) entry which is preliminary data.</text>
</comment>
<dbReference type="PANTHER" id="PTHR38469">
    <property type="entry name" value="PERIPLASMIC PEPTIDASE SUBFAMILY S1B"/>
    <property type="match status" value="1"/>
</dbReference>
<name>A0A7V2ZLL8_9BACT</name>
<dbReference type="SUPFAM" id="SSF50494">
    <property type="entry name" value="Trypsin-like serine proteases"/>
    <property type="match status" value="1"/>
</dbReference>
<dbReference type="EC" id="3.4.14.-" evidence="6"/>
<sequence>MNLDTVKAGPFDTGKMWTFEYPPIDYFEKEYGFRPSEEWFDHVRMSALRFANYCSASFVSEDGLVMTNHHCARQSVTQVTREGEDLHANGFIAATLEEERPVPGLYVDQLVLIKDVTKEVMEAVEVAKTDEERVQLEEDVIQKIEDREAKETGLEVAVTKLFNGGKYSLYGYKRYKDVRLVFAPEDQLGFFGGDPDNFTYPRYNLDCSFFRVYDENGQPLKTEHFFKWSKDGAKNGEAVFVVGNPGNTDRLNTVAQLEFMRDIQYPRTLELLNSLIDLYKNMLKENPERKLQLQDMIFSFENSKKAFEGILKGLRDPILMKRKVDFEETFKSKVKSNPELNKKYGDLWDKIANIRNELRDVSNKNFAFSKNRFTTPQYFMIAEQLISLAEELKKPESERDELYVGEELENTISSIFPNDFDEKMQNRLLQNRIDVMVKYVGMNDPLVKNFTGGKTGKEALDYILSKSKITSPEKIKELVKQGPDAILKSDDPFIQFALNSKETIEKIQKKNKELLDLEESYSTQLGKALFEVYGTSIPPDATFTLRISDGVVDGFPYNGTVAPPFTTFFGLYDRYYSFNKEFPWNLPNRWITPPADFDLSTPFNFVSTNDIIGGNSGSPVINKNAEIVGLAFDGNIQSLPGNFIFRTEENRTVSVHSKGMVEAIDKVYKLKRLSYELQNSKMLK</sequence>
<dbReference type="InterPro" id="IPR009003">
    <property type="entry name" value="Peptidase_S1_PA"/>
</dbReference>
<evidence type="ECO:0000313" key="7">
    <source>
        <dbReference type="EMBL" id="HFI92264.1"/>
    </source>
</evidence>
<accession>A0A7V2ZLL8</accession>
<dbReference type="InterPro" id="IPR019500">
    <property type="entry name" value="Pep_S46"/>
</dbReference>
<dbReference type="GO" id="GO:0070009">
    <property type="term" value="F:serine-type aminopeptidase activity"/>
    <property type="evidence" value="ECO:0007669"/>
    <property type="project" value="UniProtKB-UniRule"/>
</dbReference>